<accession>A0A9W6SGH2</accession>
<dbReference type="AlphaFoldDB" id="A0A9W6SGH2"/>
<dbReference type="RefSeq" id="WP_285660812.1">
    <property type="nucleotide sequence ID" value="NZ_BSTX01000001.1"/>
</dbReference>
<dbReference type="Pfam" id="PF19508">
    <property type="entry name" value="DUF6042"/>
    <property type="match status" value="1"/>
</dbReference>
<dbReference type="EMBL" id="BSTX01000001">
    <property type="protein sequence ID" value="GLZ75568.1"/>
    <property type="molecule type" value="Genomic_DNA"/>
</dbReference>
<evidence type="ECO:0000313" key="2">
    <source>
        <dbReference type="Proteomes" id="UP001165079"/>
    </source>
</evidence>
<reference evidence="1" key="1">
    <citation type="submission" date="2023-03" db="EMBL/GenBank/DDBJ databases">
        <title>Actinorhabdospora filicis NBRC 111898.</title>
        <authorList>
            <person name="Ichikawa N."/>
            <person name="Sato H."/>
            <person name="Tonouchi N."/>
        </authorList>
    </citation>
    <scope>NUCLEOTIDE SEQUENCE</scope>
    <source>
        <strain evidence="1">NBRC 111898</strain>
    </source>
</reference>
<comment type="caution">
    <text evidence="1">The sequence shown here is derived from an EMBL/GenBank/DDBJ whole genome shotgun (WGS) entry which is preliminary data.</text>
</comment>
<keyword evidence="2" id="KW-1185">Reference proteome</keyword>
<protein>
    <submittedName>
        <fullName evidence="1">Uncharacterized protein</fullName>
    </submittedName>
</protein>
<proteinExistence type="predicted"/>
<organism evidence="1 2">
    <name type="scientific">Actinorhabdospora filicis</name>
    <dbReference type="NCBI Taxonomy" id="1785913"/>
    <lineage>
        <taxon>Bacteria</taxon>
        <taxon>Bacillati</taxon>
        <taxon>Actinomycetota</taxon>
        <taxon>Actinomycetes</taxon>
        <taxon>Micromonosporales</taxon>
        <taxon>Micromonosporaceae</taxon>
        <taxon>Actinorhabdospora</taxon>
    </lineage>
</organism>
<name>A0A9W6SGH2_9ACTN</name>
<sequence>MARRKDPNGNEWMASGWFQVLPMTQGQWLWLLLMGATRSRADGTLDALVERGQRSGEKWFDTATGGLEARIFWGFSDEERWRTAEIVATDQLRRERCVAALGRLGLREPRTVRDLAWLMGALGLCRHEVDAGTERWRVPQVLPLPAEVLPMDEEWARESDEIRWQYQIAAITGDLAQLFTGELNRPDEVVTTIAELARLIDHDTEDVRHGLVDFAVNPLVFLTSEPIVSLTVDGPGGLTHADPERLADEAPFRITFDWAALAERSLRVHRLDPEHPTEPD</sequence>
<dbReference type="InterPro" id="IPR046105">
    <property type="entry name" value="DUF6042"/>
</dbReference>
<gene>
    <name evidence="1" type="ORF">Afil01_03750</name>
</gene>
<evidence type="ECO:0000313" key="1">
    <source>
        <dbReference type="EMBL" id="GLZ75568.1"/>
    </source>
</evidence>
<dbReference type="Proteomes" id="UP001165079">
    <property type="component" value="Unassembled WGS sequence"/>
</dbReference>